<evidence type="ECO:0000256" key="1">
    <source>
        <dbReference type="SAM" id="Phobius"/>
    </source>
</evidence>
<dbReference type="PROSITE" id="PS51257">
    <property type="entry name" value="PROKAR_LIPOPROTEIN"/>
    <property type="match status" value="1"/>
</dbReference>
<feature type="transmembrane region" description="Helical" evidence="1">
    <location>
        <begin position="12"/>
        <end position="33"/>
    </location>
</feature>
<name>A0A1C6IK81_9FIRM</name>
<dbReference type="EMBL" id="FMHG01000001">
    <property type="protein sequence ID" value="SCJ70329.1"/>
    <property type="molecule type" value="Genomic_DNA"/>
</dbReference>
<protein>
    <submittedName>
        <fullName evidence="2">Uncharacterized protein</fullName>
    </submittedName>
</protein>
<accession>A0A1C6IK81</accession>
<keyword evidence="1" id="KW-0812">Transmembrane</keyword>
<dbReference type="AlphaFoldDB" id="A0A1C6IK81"/>
<reference evidence="2" key="1">
    <citation type="submission" date="2015-09" db="EMBL/GenBank/DDBJ databases">
        <authorList>
            <consortium name="Pathogen Informatics"/>
        </authorList>
    </citation>
    <scope>NUCLEOTIDE SEQUENCE</scope>
    <source>
        <strain evidence="2">2789STDY5834896</strain>
    </source>
</reference>
<keyword evidence="1" id="KW-0472">Membrane</keyword>
<organism evidence="2">
    <name type="scientific">uncultured Anaerotruncus sp</name>
    <dbReference type="NCBI Taxonomy" id="905011"/>
    <lineage>
        <taxon>Bacteria</taxon>
        <taxon>Bacillati</taxon>
        <taxon>Bacillota</taxon>
        <taxon>Clostridia</taxon>
        <taxon>Eubacteriales</taxon>
        <taxon>Oscillospiraceae</taxon>
        <taxon>Anaerotruncus</taxon>
        <taxon>environmental samples</taxon>
    </lineage>
</organism>
<keyword evidence="1" id="KW-1133">Transmembrane helix</keyword>
<gene>
    <name evidence="2" type="ORF">SAMEA3545359_01509</name>
</gene>
<evidence type="ECO:0000313" key="2">
    <source>
        <dbReference type="EMBL" id="SCJ70329.1"/>
    </source>
</evidence>
<sequence length="302" mass="35489">MKRIKKVFYSRYHVLILNICIVLVACLGIYIYYAIGPQRTAYTVGAIEPVVEKLLRKDNIILEKNSDDFYYFCERYTQGVENFLSDNDYIEVNVSGFLSMYYYIDIYNRFTDGSRSISKEEFNDRYAGVMGTVFSNAPYNKFTVYSLHNFFRNQICVRMRENGWGDQRDFYKFEVSDITLEQAQEVSLPILESGSVKESTELFEEITLDRDKVYEQSIDIEDKLVILSYARIRYIYQRAEELGLVLPYSWQQAQDMTLGELEPALDDVAEQINADPSQEQRNRQYQSPYAHLGIWPSKMMNQ</sequence>
<proteinExistence type="predicted"/>